<accession>A0AAE0DWI4</accession>
<protein>
    <recommendedName>
        <fullName evidence="16">RING-type E3 ubiquitin transferase BRCA1</fullName>
    </recommendedName>
</protein>
<dbReference type="PROSITE" id="PS51805">
    <property type="entry name" value="EPHD"/>
    <property type="match status" value="1"/>
</dbReference>
<gene>
    <name evidence="14" type="ORF">Dsin_024783</name>
</gene>
<dbReference type="GO" id="GO:0008270">
    <property type="term" value="F:zinc ion binding"/>
    <property type="evidence" value="ECO:0007669"/>
    <property type="project" value="UniProtKB-KW"/>
</dbReference>
<dbReference type="CDD" id="cd17734">
    <property type="entry name" value="BRCT_Bard1_rpt1"/>
    <property type="match status" value="1"/>
</dbReference>
<name>A0AAE0DWI4_9ROSI</name>
<dbReference type="PANTHER" id="PTHR13763:SF9">
    <property type="entry name" value="BRCA1-ASSOCIATED RING DOMAIN PROTEIN 1"/>
    <property type="match status" value="1"/>
</dbReference>
<dbReference type="SMART" id="SM00184">
    <property type="entry name" value="RING"/>
    <property type="match status" value="2"/>
</dbReference>
<evidence type="ECO:0000256" key="1">
    <source>
        <dbReference type="ARBA" id="ARBA00004123"/>
    </source>
</evidence>
<evidence type="ECO:0000256" key="9">
    <source>
        <dbReference type="PROSITE-ProRule" id="PRU00175"/>
    </source>
</evidence>
<dbReference type="SUPFAM" id="SSF57850">
    <property type="entry name" value="RING/U-box"/>
    <property type="match status" value="1"/>
</dbReference>
<evidence type="ECO:0000256" key="10">
    <source>
        <dbReference type="SAM" id="MobiDB-lite"/>
    </source>
</evidence>
<feature type="compositionally biased region" description="Polar residues" evidence="10">
    <location>
        <begin position="306"/>
        <end position="316"/>
    </location>
</feature>
<dbReference type="InterPro" id="IPR034732">
    <property type="entry name" value="EPHD"/>
</dbReference>
<dbReference type="Pfam" id="PF13771">
    <property type="entry name" value="zf-HC5HC2H"/>
    <property type="match status" value="1"/>
</dbReference>
<dbReference type="InterPro" id="IPR017907">
    <property type="entry name" value="Znf_RING_CS"/>
</dbReference>
<dbReference type="GO" id="GO:0000724">
    <property type="term" value="P:double-strand break repair via homologous recombination"/>
    <property type="evidence" value="ECO:0007669"/>
    <property type="project" value="TreeGrafter"/>
</dbReference>
<feature type="region of interest" description="Disordered" evidence="10">
    <location>
        <begin position="252"/>
        <end position="336"/>
    </location>
</feature>
<evidence type="ECO:0000256" key="4">
    <source>
        <dbReference type="ARBA" id="ARBA00022763"/>
    </source>
</evidence>
<dbReference type="PROSITE" id="PS00518">
    <property type="entry name" value="ZF_RING_1"/>
    <property type="match status" value="1"/>
</dbReference>
<dbReference type="SUPFAM" id="SSF52113">
    <property type="entry name" value="BRCT domain"/>
    <property type="match status" value="2"/>
</dbReference>
<dbReference type="InterPro" id="IPR031099">
    <property type="entry name" value="BRCA1-associated"/>
</dbReference>
<dbReference type="GO" id="GO:0005634">
    <property type="term" value="C:nucleus"/>
    <property type="evidence" value="ECO:0007669"/>
    <property type="project" value="UniProtKB-SubCell"/>
</dbReference>
<feature type="domain" description="PHD-type" evidence="13">
    <location>
        <begin position="384"/>
        <end position="504"/>
    </location>
</feature>
<dbReference type="PROSITE" id="PS50172">
    <property type="entry name" value="BRCT"/>
    <property type="match status" value="2"/>
</dbReference>
<dbReference type="InterPro" id="IPR001357">
    <property type="entry name" value="BRCT_dom"/>
</dbReference>
<dbReference type="CDD" id="cd23146">
    <property type="entry name" value="RING-HC_AtBARD1-like"/>
    <property type="match status" value="1"/>
</dbReference>
<dbReference type="PANTHER" id="PTHR13763">
    <property type="entry name" value="BREAST CANCER TYPE 1 SUSCEPTIBILITY PROTEIN BRCA1"/>
    <property type="match status" value="1"/>
</dbReference>
<dbReference type="InterPro" id="IPR001965">
    <property type="entry name" value="Znf_PHD"/>
</dbReference>
<dbReference type="Pfam" id="PF13923">
    <property type="entry name" value="zf-C3HC4_2"/>
    <property type="match status" value="1"/>
</dbReference>
<dbReference type="SMART" id="SM00292">
    <property type="entry name" value="BRCT"/>
    <property type="match status" value="2"/>
</dbReference>
<evidence type="ECO:0000256" key="6">
    <source>
        <dbReference type="ARBA" id="ARBA00022833"/>
    </source>
</evidence>
<dbReference type="InterPro" id="IPR001841">
    <property type="entry name" value="Znf_RING"/>
</dbReference>
<dbReference type="EMBL" id="JANJYJ010000008">
    <property type="protein sequence ID" value="KAK3193473.1"/>
    <property type="molecule type" value="Genomic_DNA"/>
</dbReference>
<evidence type="ECO:0000256" key="7">
    <source>
        <dbReference type="ARBA" id="ARBA00023204"/>
    </source>
</evidence>
<keyword evidence="5 9" id="KW-0863">Zinc-finger</keyword>
<dbReference type="Gene3D" id="3.40.50.10190">
    <property type="entry name" value="BRCT domain"/>
    <property type="match status" value="2"/>
</dbReference>
<proteinExistence type="predicted"/>
<evidence type="ECO:0000259" key="13">
    <source>
        <dbReference type="PROSITE" id="PS51805"/>
    </source>
</evidence>
<evidence type="ECO:0000259" key="12">
    <source>
        <dbReference type="PROSITE" id="PS50172"/>
    </source>
</evidence>
<comment type="caution">
    <text evidence="14">The sequence shown here is derived from an EMBL/GenBank/DDBJ whole genome shotgun (WGS) entry which is preliminary data.</text>
</comment>
<keyword evidence="15" id="KW-1185">Reference proteome</keyword>
<keyword evidence="2" id="KW-0479">Metal-binding</keyword>
<evidence type="ECO:0000313" key="15">
    <source>
        <dbReference type="Proteomes" id="UP001281410"/>
    </source>
</evidence>
<dbReference type="GO" id="GO:0004842">
    <property type="term" value="F:ubiquitin-protein transferase activity"/>
    <property type="evidence" value="ECO:0007669"/>
    <property type="project" value="TreeGrafter"/>
</dbReference>
<comment type="subcellular location">
    <subcellularLocation>
        <location evidence="1">Nucleus</location>
    </subcellularLocation>
</comment>
<dbReference type="AlphaFoldDB" id="A0AAE0DWI4"/>
<dbReference type="Pfam" id="PF00533">
    <property type="entry name" value="BRCT"/>
    <property type="match status" value="1"/>
</dbReference>
<evidence type="ECO:0000256" key="2">
    <source>
        <dbReference type="ARBA" id="ARBA00022723"/>
    </source>
</evidence>
<keyword evidence="6" id="KW-0862">Zinc</keyword>
<dbReference type="FunFam" id="3.40.50.10190:FF:000006">
    <property type="entry name" value="Breast cancer type 1 susceptibility protein homolog"/>
    <property type="match status" value="1"/>
</dbReference>
<dbReference type="PROSITE" id="PS50089">
    <property type="entry name" value="ZF_RING_2"/>
    <property type="match status" value="1"/>
</dbReference>
<organism evidence="14 15">
    <name type="scientific">Dipteronia sinensis</name>
    <dbReference type="NCBI Taxonomy" id="43782"/>
    <lineage>
        <taxon>Eukaryota</taxon>
        <taxon>Viridiplantae</taxon>
        <taxon>Streptophyta</taxon>
        <taxon>Embryophyta</taxon>
        <taxon>Tracheophyta</taxon>
        <taxon>Spermatophyta</taxon>
        <taxon>Magnoliopsida</taxon>
        <taxon>eudicotyledons</taxon>
        <taxon>Gunneridae</taxon>
        <taxon>Pentapetalae</taxon>
        <taxon>rosids</taxon>
        <taxon>malvids</taxon>
        <taxon>Sapindales</taxon>
        <taxon>Sapindaceae</taxon>
        <taxon>Hippocastanoideae</taxon>
        <taxon>Acereae</taxon>
        <taxon>Dipteronia</taxon>
    </lineage>
</organism>
<evidence type="ECO:0000256" key="5">
    <source>
        <dbReference type="ARBA" id="ARBA00022771"/>
    </source>
</evidence>
<evidence type="ECO:0000313" key="14">
    <source>
        <dbReference type="EMBL" id="KAK3193473.1"/>
    </source>
</evidence>
<evidence type="ECO:0008006" key="16">
    <source>
        <dbReference type="Google" id="ProtNLM"/>
    </source>
</evidence>
<dbReference type="InterPro" id="IPR013083">
    <property type="entry name" value="Znf_RING/FYVE/PHD"/>
</dbReference>
<dbReference type="InterPro" id="IPR036420">
    <property type="entry name" value="BRCT_dom_sf"/>
</dbReference>
<dbReference type="SMART" id="SM00249">
    <property type="entry name" value="PHD"/>
    <property type="match status" value="1"/>
</dbReference>
<keyword evidence="7" id="KW-0234">DNA repair</keyword>
<evidence type="ECO:0000256" key="3">
    <source>
        <dbReference type="ARBA" id="ARBA00022737"/>
    </source>
</evidence>
<dbReference type="FunFam" id="3.30.40.10:FF:000310">
    <property type="entry name" value="Breast cancer associated RING 1"/>
    <property type="match status" value="1"/>
</dbReference>
<dbReference type="GO" id="GO:0045944">
    <property type="term" value="P:positive regulation of transcription by RNA polymerase II"/>
    <property type="evidence" value="ECO:0007669"/>
    <property type="project" value="TreeGrafter"/>
</dbReference>
<feature type="domain" description="BRCT" evidence="12">
    <location>
        <begin position="652"/>
        <end position="766"/>
    </location>
</feature>
<evidence type="ECO:0000256" key="8">
    <source>
        <dbReference type="ARBA" id="ARBA00023242"/>
    </source>
</evidence>
<keyword evidence="8" id="KW-0539">Nucleus</keyword>
<evidence type="ECO:0000259" key="11">
    <source>
        <dbReference type="PROSITE" id="PS50089"/>
    </source>
</evidence>
<keyword evidence="4" id="KW-0227">DNA damage</keyword>
<sequence>MELVIKTMMMMTVVVMKNGEIIMCSLSHHTQAQDHEYRAVGCRLYKDGSSTRSGRVLSLIRAGILRKVMTDSNNGRIRALNPWVLHLQKLGLELKCPLCLNLFRRPSLLPCDHIFCSACIPRSTQCGSECPVCKSTCTDADLRCLPFIDNIVTIFKGFDAFSGATLLQSVSSGVVWRKLKHADNSSSGRFEEGNKLVQVLSNNSIGDSQSNKSEVPNCVENLCNGDQNPNFSRPNCQTQAGGIQEGRAALRDVNRVEQSSPGSPPSFGDIKGSDNESSDQGVEHSPEHFAANRPIKRNFDDRIRQEQNGSSASETEAQLRDSKRQKKLNYGTEEMHVKSASHTRSIILQSESLLACNSEPALKSGLFLAGAVLPTTSDDSHANNSICGFCQSSRISEATGPMWHYANDHQVMGDEAACSNVIHVHSKCIEWAPQAYYDGETVKNLKSELARGAKLKCSRCGLKGAALGCYVKSCRRSYHFPCAAEISKCRWDYENFLVLCPAHSSVKFPNEKHGKDVTKSHTKSIQITPQQFDLWLASPNKAKEWVLCGSALSLEEKFLLVKFGSMIGASVSKFWRPDVTHVIAATDANGACTRTLKVLMAIVNGSWVLKIDWIKACMESKCPVDEEPYEVSLDNHGCQDGPKTGRLVAISKAPKLFNGLYIYFNGDFMTGYKEDLQNLVIAGGGTVWKSEEELMAQSCDGKAASNILVVYNLDSPEGCRLGEKVSIIWNRLNEAQDLATRIGSQVIGHTWLLESIAAHKLQPLIS</sequence>
<feature type="domain" description="BRCT" evidence="12">
    <location>
        <begin position="559"/>
        <end position="631"/>
    </location>
</feature>
<feature type="domain" description="RING-type" evidence="11">
    <location>
        <begin position="96"/>
        <end position="134"/>
    </location>
</feature>
<keyword evidence="3" id="KW-0677">Repeat</keyword>
<dbReference type="Gene3D" id="3.30.40.10">
    <property type="entry name" value="Zinc/RING finger domain, C3HC4 (zinc finger)"/>
    <property type="match status" value="2"/>
</dbReference>
<dbReference type="Proteomes" id="UP001281410">
    <property type="component" value="Unassembled WGS sequence"/>
</dbReference>
<reference evidence="14" key="1">
    <citation type="journal article" date="2023" name="Plant J.">
        <title>Genome sequences and population genomics provide insights into the demographic history, inbreeding, and mutation load of two 'living fossil' tree species of Dipteronia.</title>
        <authorList>
            <person name="Feng Y."/>
            <person name="Comes H.P."/>
            <person name="Chen J."/>
            <person name="Zhu S."/>
            <person name="Lu R."/>
            <person name="Zhang X."/>
            <person name="Li P."/>
            <person name="Qiu J."/>
            <person name="Olsen K.M."/>
            <person name="Qiu Y."/>
        </authorList>
    </citation>
    <scope>NUCLEOTIDE SEQUENCE</scope>
    <source>
        <strain evidence="14">NBL</strain>
    </source>
</reference>